<dbReference type="KEGG" id="epo:Epro_0280"/>
<dbReference type="InterPro" id="IPR006043">
    <property type="entry name" value="NCS2"/>
</dbReference>
<sequence length="471" mass="49832">MKDFFKLKDNKTNFFTELLAGVTTFFTMAYIIFVNPAILSLNAGMGWQAVFVATVLACVAGTLIMALYANVPFALAPGMGLNAFFTYTLCKQFGLAWQEALGIVVICGVVVVIVTVTKFRKVIVAAIPPFLKDSITCAIGFFIAYLGFKNASFFTFLFDSGSYSVLENGSAISNSSAMPALAVFNDPGVILGLLGIIIMIILAARQIKGGLFIGIVVITVLGIPLGVVDISKIKLLDFHAIASVKDVAFAAFGNQGFESLFSDFNKIILTITASLALFLSITFDAIGTFIGAGRVSGIFDEKDAKNMSQKGVKSKFEKALFADGIASCVGGFLGTSSVTTYVESTAGISVGGRTGLTGVVVAVLFLLCLPFAGIVSIVPAQATAPVLIIVGVMMMSSITKIKWTNFQEAVPAFFTISIMAFAFNISYGIAAGFILYCIIKLVTGKVKEIHPVLAAVAVLFLINFAIIALRG</sequence>
<keyword evidence="4 8" id="KW-1003">Cell membrane</keyword>
<accession>A0A0G3WJI3</accession>
<feature type="transmembrane region" description="Helical" evidence="9">
    <location>
        <begin position="209"/>
        <end position="228"/>
    </location>
</feature>
<dbReference type="PANTHER" id="PTHR43337">
    <property type="entry name" value="XANTHINE/URACIL PERMEASE C887.17-RELATED"/>
    <property type="match status" value="1"/>
</dbReference>
<keyword evidence="5 8" id="KW-0812">Transmembrane</keyword>
<comment type="subcellular location">
    <subcellularLocation>
        <location evidence="1 8">Cell membrane</location>
        <topology evidence="1 8">Multi-pass membrane protein</topology>
    </subcellularLocation>
</comment>
<evidence type="ECO:0000256" key="4">
    <source>
        <dbReference type="ARBA" id="ARBA00022475"/>
    </source>
</evidence>
<dbReference type="PATRIC" id="fig|1408281.3.peg.290"/>
<feature type="transmembrane region" description="Helical" evidence="9">
    <location>
        <begin position="45"/>
        <end position="64"/>
    </location>
</feature>
<feature type="transmembrane region" description="Helical" evidence="9">
    <location>
        <begin position="178"/>
        <end position="202"/>
    </location>
</feature>
<feature type="transmembrane region" description="Helical" evidence="9">
    <location>
        <begin position="413"/>
        <end position="439"/>
    </location>
</feature>
<proteinExistence type="inferred from homology"/>
<feature type="transmembrane region" description="Helical" evidence="9">
    <location>
        <begin position="95"/>
        <end position="116"/>
    </location>
</feature>
<evidence type="ECO:0000256" key="5">
    <source>
        <dbReference type="ARBA" id="ARBA00022692"/>
    </source>
</evidence>
<feature type="transmembrane region" description="Helical" evidence="9">
    <location>
        <begin position="320"/>
        <end position="342"/>
    </location>
</feature>
<dbReference type="GO" id="GO:0005345">
    <property type="term" value="F:purine nucleobase transmembrane transporter activity"/>
    <property type="evidence" value="ECO:0007669"/>
    <property type="project" value="TreeGrafter"/>
</dbReference>
<feature type="transmembrane region" description="Helical" evidence="9">
    <location>
        <begin position="12"/>
        <end position="33"/>
    </location>
</feature>
<dbReference type="AlphaFoldDB" id="A0A0G3WJI3"/>
<dbReference type="EMBL" id="CP009498">
    <property type="protein sequence ID" value="AKL97659.1"/>
    <property type="molecule type" value="Genomic_DNA"/>
</dbReference>
<dbReference type="Proteomes" id="UP000035337">
    <property type="component" value="Chromosome"/>
</dbReference>
<dbReference type="OrthoDB" id="9808458at2"/>
<name>A0A0G3WJI3_9BACT</name>
<feature type="transmembrane region" description="Helical" evidence="9">
    <location>
        <begin position="451"/>
        <end position="469"/>
    </location>
</feature>
<organism evidence="10 11">
    <name type="scientific">Endomicrobium proavitum</name>
    <dbReference type="NCBI Taxonomy" id="1408281"/>
    <lineage>
        <taxon>Bacteria</taxon>
        <taxon>Pseudomonadati</taxon>
        <taxon>Elusimicrobiota</taxon>
        <taxon>Endomicrobiia</taxon>
        <taxon>Endomicrobiales</taxon>
        <taxon>Endomicrobiaceae</taxon>
        <taxon>Endomicrobium</taxon>
    </lineage>
</organism>
<evidence type="ECO:0000313" key="10">
    <source>
        <dbReference type="EMBL" id="AKL97659.1"/>
    </source>
</evidence>
<gene>
    <name evidence="10" type="ORF">Epro_0280</name>
</gene>
<evidence type="ECO:0000313" key="11">
    <source>
        <dbReference type="Proteomes" id="UP000035337"/>
    </source>
</evidence>
<dbReference type="RefSeq" id="WP_052569903.1">
    <property type="nucleotide sequence ID" value="NZ_CP009498.1"/>
</dbReference>
<evidence type="ECO:0000256" key="8">
    <source>
        <dbReference type="PIRNR" id="PIRNR005353"/>
    </source>
</evidence>
<feature type="transmembrane region" description="Helical" evidence="9">
    <location>
        <begin position="267"/>
        <end position="299"/>
    </location>
</feature>
<evidence type="ECO:0000256" key="9">
    <source>
        <dbReference type="SAM" id="Phobius"/>
    </source>
</evidence>
<keyword evidence="7 8" id="KW-0472">Membrane</keyword>
<feature type="transmembrane region" description="Helical" evidence="9">
    <location>
        <begin position="137"/>
        <end position="158"/>
    </location>
</feature>
<evidence type="ECO:0000256" key="3">
    <source>
        <dbReference type="ARBA" id="ARBA00022448"/>
    </source>
</evidence>
<evidence type="ECO:0000256" key="7">
    <source>
        <dbReference type="ARBA" id="ARBA00023136"/>
    </source>
</evidence>
<dbReference type="InterPro" id="IPR026033">
    <property type="entry name" value="Azg-like_bact_archaea"/>
</dbReference>
<evidence type="ECO:0000256" key="6">
    <source>
        <dbReference type="ARBA" id="ARBA00022989"/>
    </source>
</evidence>
<dbReference type="PANTHER" id="PTHR43337:SF1">
    <property type="entry name" value="XANTHINE_URACIL PERMEASE C887.17-RELATED"/>
    <property type="match status" value="1"/>
</dbReference>
<keyword evidence="6 8" id="KW-1133">Transmembrane helix</keyword>
<feature type="transmembrane region" description="Helical" evidence="9">
    <location>
        <begin position="382"/>
        <end position="401"/>
    </location>
</feature>
<dbReference type="PIRSF" id="PIRSF005353">
    <property type="entry name" value="PbuG"/>
    <property type="match status" value="1"/>
</dbReference>
<evidence type="ECO:0000256" key="2">
    <source>
        <dbReference type="ARBA" id="ARBA00005697"/>
    </source>
</evidence>
<keyword evidence="11" id="KW-1185">Reference proteome</keyword>
<dbReference type="GO" id="GO:0005886">
    <property type="term" value="C:plasma membrane"/>
    <property type="evidence" value="ECO:0007669"/>
    <property type="project" value="UniProtKB-SubCell"/>
</dbReference>
<dbReference type="InterPro" id="IPR045018">
    <property type="entry name" value="Azg-like"/>
</dbReference>
<dbReference type="STRING" id="1408281.Epro_0280"/>
<feature type="transmembrane region" description="Helical" evidence="9">
    <location>
        <begin position="354"/>
        <end position="375"/>
    </location>
</feature>
<dbReference type="Pfam" id="PF00860">
    <property type="entry name" value="Xan_ur_permease"/>
    <property type="match status" value="1"/>
</dbReference>
<comment type="similarity">
    <text evidence="2 8">Belongs to the nucleobase:cation symporter-2 (NCS2) (TC 2.A.40) family. Azg-like subfamily.</text>
</comment>
<evidence type="ECO:0000256" key="1">
    <source>
        <dbReference type="ARBA" id="ARBA00004651"/>
    </source>
</evidence>
<reference evidence="10 11" key="1">
    <citation type="submission" date="2014-09" db="EMBL/GenBank/DDBJ databases">
        <title>Complete genome sequence of Endomicrobium proavitum.</title>
        <authorList>
            <person name="Zheng H."/>
        </authorList>
    </citation>
    <scope>NUCLEOTIDE SEQUENCE [LARGE SCALE GENOMIC DNA]</scope>
    <source>
        <strain evidence="10 11">Rsa215</strain>
    </source>
</reference>
<keyword evidence="3 8" id="KW-0813">Transport</keyword>
<protein>
    <submittedName>
        <fullName evidence="10">Uncharacterized protein</fullName>
    </submittedName>
</protein>